<reference evidence="1 2" key="1">
    <citation type="journal article" date="2019" name="Nat. Ecol. Evol.">
        <title>Megaphylogeny resolves global patterns of mushroom evolution.</title>
        <authorList>
            <person name="Varga T."/>
            <person name="Krizsan K."/>
            <person name="Foldi C."/>
            <person name="Dima B."/>
            <person name="Sanchez-Garcia M."/>
            <person name="Sanchez-Ramirez S."/>
            <person name="Szollosi G.J."/>
            <person name="Szarkandi J.G."/>
            <person name="Papp V."/>
            <person name="Albert L."/>
            <person name="Andreopoulos W."/>
            <person name="Angelini C."/>
            <person name="Antonin V."/>
            <person name="Barry K.W."/>
            <person name="Bougher N.L."/>
            <person name="Buchanan P."/>
            <person name="Buyck B."/>
            <person name="Bense V."/>
            <person name="Catcheside P."/>
            <person name="Chovatia M."/>
            <person name="Cooper J."/>
            <person name="Damon W."/>
            <person name="Desjardin D."/>
            <person name="Finy P."/>
            <person name="Geml J."/>
            <person name="Haridas S."/>
            <person name="Hughes K."/>
            <person name="Justo A."/>
            <person name="Karasinski D."/>
            <person name="Kautmanova I."/>
            <person name="Kiss B."/>
            <person name="Kocsube S."/>
            <person name="Kotiranta H."/>
            <person name="LaButti K.M."/>
            <person name="Lechner B.E."/>
            <person name="Liimatainen K."/>
            <person name="Lipzen A."/>
            <person name="Lukacs Z."/>
            <person name="Mihaltcheva S."/>
            <person name="Morgado L.N."/>
            <person name="Niskanen T."/>
            <person name="Noordeloos M.E."/>
            <person name="Ohm R.A."/>
            <person name="Ortiz-Santana B."/>
            <person name="Ovrebo C."/>
            <person name="Racz N."/>
            <person name="Riley R."/>
            <person name="Savchenko A."/>
            <person name="Shiryaev A."/>
            <person name="Soop K."/>
            <person name="Spirin V."/>
            <person name="Szebenyi C."/>
            <person name="Tomsovsky M."/>
            <person name="Tulloss R.E."/>
            <person name="Uehling J."/>
            <person name="Grigoriev I.V."/>
            <person name="Vagvolgyi C."/>
            <person name="Papp T."/>
            <person name="Martin F.M."/>
            <person name="Miettinen O."/>
            <person name="Hibbett D.S."/>
            <person name="Nagy L.G."/>
        </authorList>
    </citation>
    <scope>NUCLEOTIDE SEQUENCE [LARGE SCALE GENOMIC DNA]</scope>
    <source>
        <strain evidence="1 2">CBS 166.37</strain>
    </source>
</reference>
<keyword evidence="2" id="KW-1185">Reference proteome</keyword>
<sequence>MNSSSEEGVHGVLLCSVASTARAVNQVCGRTNIQLQSQKLDVGWGGSMGKANLPHNQAHFNSIERVTFLASDEVEQLHCGMMFW</sequence>
<protein>
    <submittedName>
        <fullName evidence="1">Uncharacterized protein</fullName>
    </submittedName>
</protein>
<evidence type="ECO:0000313" key="1">
    <source>
        <dbReference type="EMBL" id="TFK44063.1"/>
    </source>
</evidence>
<accession>A0A5C3MHC5</accession>
<dbReference type="Proteomes" id="UP000308652">
    <property type="component" value="Unassembled WGS sequence"/>
</dbReference>
<dbReference type="AlphaFoldDB" id="A0A5C3MHC5"/>
<proteinExistence type="predicted"/>
<name>A0A5C3MHC5_9AGAR</name>
<dbReference type="EMBL" id="ML213590">
    <property type="protein sequence ID" value="TFK44063.1"/>
    <property type="molecule type" value="Genomic_DNA"/>
</dbReference>
<evidence type="ECO:0000313" key="2">
    <source>
        <dbReference type="Proteomes" id="UP000308652"/>
    </source>
</evidence>
<gene>
    <name evidence="1" type="ORF">BDQ12DRAFT_1976</name>
</gene>
<organism evidence="1 2">
    <name type="scientific">Crucibulum laeve</name>
    <dbReference type="NCBI Taxonomy" id="68775"/>
    <lineage>
        <taxon>Eukaryota</taxon>
        <taxon>Fungi</taxon>
        <taxon>Dikarya</taxon>
        <taxon>Basidiomycota</taxon>
        <taxon>Agaricomycotina</taxon>
        <taxon>Agaricomycetes</taxon>
        <taxon>Agaricomycetidae</taxon>
        <taxon>Agaricales</taxon>
        <taxon>Agaricineae</taxon>
        <taxon>Nidulariaceae</taxon>
        <taxon>Crucibulum</taxon>
    </lineage>
</organism>